<keyword evidence="3" id="KW-1003">Cell membrane</keyword>
<dbReference type="RefSeq" id="WP_268752304.1">
    <property type="nucleotide sequence ID" value="NZ_JAPRFQ010000002.1"/>
</dbReference>
<evidence type="ECO:0000256" key="3">
    <source>
        <dbReference type="ARBA" id="ARBA00022475"/>
    </source>
</evidence>
<dbReference type="InterPro" id="IPR003439">
    <property type="entry name" value="ABC_transporter-like_ATP-bd"/>
</dbReference>
<dbReference type="InterPro" id="IPR017871">
    <property type="entry name" value="ABC_transporter-like_CS"/>
</dbReference>
<evidence type="ECO:0000256" key="5">
    <source>
        <dbReference type="ARBA" id="ARBA00022741"/>
    </source>
</evidence>
<dbReference type="Pfam" id="PF00005">
    <property type="entry name" value="ABC_tran"/>
    <property type="match status" value="1"/>
</dbReference>
<keyword evidence="6 12" id="KW-0067">ATP-binding</keyword>
<dbReference type="EMBL" id="JAPRFR010000002">
    <property type="protein sequence ID" value="MCZ0725973.1"/>
    <property type="molecule type" value="Genomic_DNA"/>
</dbReference>
<evidence type="ECO:0000256" key="9">
    <source>
        <dbReference type="SAM" id="Phobius"/>
    </source>
</evidence>
<organism evidence="12 13">
    <name type="scientific">Aerococcus kribbianus</name>
    <dbReference type="NCBI Taxonomy" id="2999064"/>
    <lineage>
        <taxon>Bacteria</taxon>
        <taxon>Bacillati</taxon>
        <taxon>Bacillota</taxon>
        <taxon>Bacilli</taxon>
        <taxon>Lactobacillales</taxon>
        <taxon>Aerococcaceae</taxon>
        <taxon>Aerococcus</taxon>
    </lineage>
</organism>
<keyword evidence="2" id="KW-0813">Transport</keyword>
<dbReference type="CDD" id="cd18548">
    <property type="entry name" value="ABC_6TM_Tm287_like"/>
    <property type="match status" value="1"/>
</dbReference>
<dbReference type="AlphaFoldDB" id="A0A9X3FNJ3"/>
<dbReference type="InterPro" id="IPR027417">
    <property type="entry name" value="P-loop_NTPase"/>
</dbReference>
<evidence type="ECO:0000256" key="6">
    <source>
        <dbReference type="ARBA" id="ARBA00022840"/>
    </source>
</evidence>
<dbReference type="Gene3D" id="3.40.50.300">
    <property type="entry name" value="P-loop containing nucleotide triphosphate hydrolases"/>
    <property type="match status" value="1"/>
</dbReference>
<name>A0A9X3FNJ3_9LACT</name>
<evidence type="ECO:0000313" key="13">
    <source>
        <dbReference type="Proteomes" id="UP001146670"/>
    </source>
</evidence>
<dbReference type="PROSITE" id="PS50893">
    <property type="entry name" value="ABC_TRANSPORTER_2"/>
    <property type="match status" value="1"/>
</dbReference>
<feature type="domain" description="ABC transmembrane type-1" evidence="11">
    <location>
        <begin position="14"/>
        <end position="296"/>
    </location>
</feature>
<evidence type="ECO:0000256" key="4">
    <source>
        <dbReference type="ARBA" id="ARBA00022692"/>
    </source>
</evidence>
<dbReference type="GO" id="GO:0005886">
    <property type="term" value="C:plasma membrane"/>
    <property type="evidence" value="ECO:0007669"/>
    <property type="project" value="UniProtKB-SubCell"/>
</dbReference>
<comment type="caution">
    <text evidence="12">The sequence shown here is derived from an EMBL/GenBank/DDBJ whole genome shotgun (WGS) entry which is preliminary data.</text>
</comment>
<evidence type="ECO:0000259" key="10">
    <source>
        <dbReference type="PROSITE" id="PS50893"/>
    </source>
</evidence>
<dbReference type="PANTHER" id="PTHR43394:SF1">
    <property type="entry name" value="ATP-BINDING CASSETTE SUB-FAMILY B MEMBER 10, MITOCHONDRIAL"/>
    <property type="match status" value="1"/>
</dbReference>
<sequence>MFKIWRKLNKTKVAIICLLVFMEAALFLILPSMAADVLNSSSIQGDTGTVYRIGGIMLLANLLTIVLAITSTRMSAKESQGLGNRLRKEIFAKVMAFSKKDISKFGTSTLMTRTTNDIMQIQLVTMLTLRLIILSPIIMLVSAFFAYQREPQLAWVFAITLPLIVLGIVILFKFANPLFRSIQKKTDRLNKVFREGLSGTRVIRAFNTTEYEENRFDEVNNDFRQTAIRAFTLLALILPIMFMTIGVSNVLIFMNGAQLISVGQMETGNLIAFVQYAVQVLMSIMQVSMLMFFLPRAEVSAERVNAVLAQEVSISDPDQAQSLKDKALSVQFNDVCFGFEGADRYAVEDISFSAQPGQTVAIIGGTGAGKSTIANLVTRLYDASKGSVEINGVDVREAKQADLRALIGYAPQKGILFSGTIRSNMRYGNPQASDEEIWHALEVAQADFVNELADGLDARVEQGGNNFSGGQKQRLSIARAIVSQPDIYIFDDSFSALDFQTDAKLRAALKPETQTAITFIIAQRVNTVVDADQILVLEEGKIVGLGSHEELKANNQIYQDIIDSQMRGEDI</sequence>
<feature type="transmembrane region" description="Helical" evidence="9">
    <location>
        <begin position="273"/>
        <end position="294"/>
    </location>
</feature>
<dbReference type="SMART" id="SM00382">
    <property type="entry name" value="AAA"/>
    <property type="match status" value="1"/>
</dbReference>
<keyword evidence="13" id="KW-1185">Reference proteome</keyword>
<dbReference type="InterPro" id="IPR036640">
    <property type="entry name" value="ABC1_TM_sf"/>
</dbReference>
<dbReference type="GO" id="GO:0016887">
    <property type="term" value="F:ATP hydrolysis activity"/>
    <property type="evidence" value="ECO:0007669"/>
    <property type="project" value="InterPro"/>
</dbReference>
<evidence type="ECO:0000256" key="7">
    <source>
        <dbReference type="ARBA" id="ARBA00022989"/>
    </source>
</evidence>
<dbReference type="Proteomes" id="UP001146670">
    <property type="component" value="Unassembled WGS sequence"/>
</dbReference>
<dbReference type="SUPFAM" id="SSF52540">
    <property type="entry name" value="P-loop containing nucleoside triphosphate hydrolases"/>
    <property type="match status" value="1"/>
</dbReference>
<evidence type="ECO:0000259" key="11">
    <source>
        <dbReference type="PROSITE" id="PS50929"/>
    </source>
</evidence>
<dbReference type="InterPro" id="IPR039421">
    <property type="entry name" value="Type_1_exporter"/>
</dbReference>
<keyword evidence="5" id="KW-0547">Nucleotide-binding</keyword>
<gene>
    <name evidence="12" type="ORF">OW157_05235</name>
</gene>
<dbReference type="SUPFAM" id="SSF90123">
    <property type="entry name" value="ABC transporter transmembrane region"/>
    <property type="match status" value="1"/>
</dbReference>
<feature type="domain" description="ABC transporter" evidence="10">
    <location>
        <begin position="330"/>
        <end position="564"/>
    </location>
</feature>
<dbReference type="InterPro" id="IPR011527">
    <property type="entry name" value="ABC1_TM_dom"/>
</dbReference>
<dbReference type="GO" id="GO:0005524">
    <property type="term" value="F:ATP binding"/>
    <property type="evidence" value="ECO:0007669"/>
    <property type="project" value="UniProtKB-KW"/>
</dbReference>
<keyword evidence="8 9" id="KW-0472">Membrane</keyword>
<evidence type="ECO:0000313" key="12">
    <source>
        <dbReference type="EMBL" id="MCZ0725973.1"/>
    </source>
</evidence>
<dbReference type="FunFam" id="3.40.50.300:FF:000854">
    <property type="entry name" value="Multidrug ABC transporter ATP-binding protein"/>
    <property type="match status" value="1"/>
</dbReference>
<keyword evidence="7 9" id="KW-1133">Transmembrane helix</keyword>
<dbReference type="PANTHER" id="PTHR43394">
    <property type="entry name" value="ATP-DEPENDENT PERMEASE MDL1, MITOCHONDRIAL"/>
    <property type="match status" value="1"/>
</dbReference>
<dbReference type="Pfam" id="PF00664">
    <property type="entry name" value="ABC_membrane"/>
    <property type="match status" value="1"/>
</dbReference>
<evidence type="ECO:0000256" key="1">
    <source>
        <dbReference type="ARBA" id="ARBA00004651"/>
    </source>
</evidence>
<keyword evidence="4 9" id="KW-0812">Transmembrane</keyword>
<proteinExistence type="predicted"/>
<reference evidence="12" key="1">
    <citation type="submission" date="2022-12" db="EMBL/GenBank/DDBJ databases">
        <title>Description and comparative metabolic analysis of Aerococcus sp. nov., isolated from the feces of a pig.</title>
        <authorList>
            <person name="Chang Y.-H."/>
        </authorList>
    </citation>
    <scope>NUCLEOTIDE SEQUENCE</scope>
    <source>
        <strain evidence="12">YH-aer222</strain>
    </source>
</reference>
<protein>
    <submittedName>
        <fullName evidence="12">ABC transporter ATP-binding protein</fullName>
    </submittedName>
</protein>
<dbReference type="PROSITE" id="PS50929">
    <property type="entry name" value="ABC_TM1F"/>
    <property type="match status" value="1"/>
</dbReference>
<comment type="subcellular location">
    <subcellularLocation>
        <location evidence="1">Cell membrane</location>
        <topology evidence="1">Multi-pass membrane protein</topology>
    </subcellularLocation>
</comment>
<feature type="transmembrane region" description="Helical" evidence="9">
    <location>
        <begin position="50"/>
        <end position="70"/>
    </location>
</feature>
<feature type="transmembrane region" description="Helical" evidence="9">
    <location>
        <begin position="230"/>
        <end position="253"/>
    </location>
</feature>
<dbReference type="PROSITE" id="PS00211">
    <property type="entry name" value="ABC_TRANSPORTER_1"/>
    <property type="match status" value="1"/>
</dbReference>
<dbReference type="GO" id="GO:0015421">
    <property type="term" value="F:ABC-type oligopeptide transporter activity"/>
    <property type="evidence" value="ECO:0007669"/>
    <property type="project" value="TreeGrafter"/>
</dbReference>
<accession>A0A9X3FNJ3</accession>
<feature type="transmembrane region" description="Helical" evidence="9">
    <location>
        <begin position="127"/>
        <end position="147"/>
    </location>
</feature>
<dbReference type="InterPro" id="IPR003593">
    <property type="entry name" value="AAA+_ATPase"/>
</dbReference>
<feature type="transmembrane region" description="Helical" evidence="9">
    <location>
        <begin position="153"/>
        <end position="175"/>
    </location>
</feature>
<evidence type="ECO:0000256" key="2">
    <source>
        <dbReference type="ARBA" id="ARBA00022448"/>
    </source>
</evidence>
<dbReference type="Gene3D" id="1.20.1560.10">
    <property type="entry name" value="ABC transporter type 1, transmembrane domain"/>
    <property type="match status" value="1"/>
</dbReference>
<evidence type="ECO:0000256" key="8">
    <source>
        <dbReference type="ARBA" id="ARBA00023136"/>
    </source>
</evidence>